<name>A0A0D3I901_EMIH1</name>
<keyword evidence="4" id="KW-0762">Sugar transport</keyword>
<organism evidence="10 11">
    <name type="scientific">Emiliania huxleyi (strain CCMP1516)</name>
    <dbReference type="NCBI Taxonomy" id="280463"/>
    <lineage>
        <taxon>Eukaryota</taxon>
        <taxon>Haptista</taxon>
        <taxon>Haptophyta</taxon>
        <taxon>Prymnesiophyceae</taxon>
        <taxon>Isochrysidales</taxon>
        <taxon>Noelaerhabdaceae</taxon>
        <taxon>Emiliania</taxon>
    </lineage>
</organism>
<reference evidence="10" key="2">
    <citation type="submission" date="2024-10" db="UniProtKB">
        <authorList>
            <consortium name="EnsemblProtists"/>
        </authorList>
    </citation>
    <scope>IDENTIFICATION</scope>
</reference>
<dbReference type="InterPro" id="IPR020846">
    <property type="entry name" value="MFS_dom"/>
</dbReference>
<keyword evidence="7 8" id="KW-0472">Membrane</keyword>
<feature type="transmembrane region" description="Helical" evidence="8">
    <location>
        <begin position="100"/>
        <end position="123"/>
    </location>
</feature>
<keyword evidence="11" id="KW-1185">Reference proteome</keyword>
<feature type="transmembrane region" description="Helical" evidence="8">
    <location>
        <begin position="259"/>
        <end position="278"/>
    </location>
</feature>
<keyword evidence="6 8" id="KW-1133">Transmembrane helix</keyword>
<evidence type="ECO:0000256" key="2">
    <source>
        <dbReference type="ARBA" id="ARBA00009598"/>
    </source>
</evidence>
<comment type="similarity">
    <text evidence="2">Belongs to the major facilitator superfamily. Organophosphate:Pi antiporter (OPA) (TC 2.A.1.4) family.</text>
</comment>
<dbReference type="PaxDb" id="2903-EOD07736"/>
<evidence type="ECO:0000256" key="1">
    <source>
        <dbReference type="ARBA" id="ARBA00004141"/>
    </source>
</evidence>
<protein>
    <recommendedName>
        <fullName evidence="9">Major facilitator superfamily (MFS) profile domain-containing protein</fullName>
    </recommendedName>
</protein>
<feature type="transmembrane region" description="Helical" evidence="8">
    <location>
        <begin position="6"/>
        <end position="25"/>
    </location>
</feature>
<reference evidence="11" key="1">
    <citation type="journal article" date="2013" name="Nature">
        <title>Pan genome of the phytoplankton Emiliania underpins its global distribution.</title>
        <authorList>
            <person name="Read B.A."/>
            <person name="Kegel J."/>
            <person name="Klute M.J."/>
            <person name="Kuo A."/>
            <person name="Lefebvre S.C."/>
            <person name="Maumus F."/>
            <person name="Mayer C."/>
            <person name="Miller J."/>
            <person name="Monier A."/>
            <person name="Salamov A."/>
            <person name="Young J."/>
            <person name="Aguilar M."/>
            <person name="Claverie J.M."/>
            <person name="Frickenhaus S."/>
            <person name="Gonzalez K."/>
            <person name="Herman E.K."/>
            <person name="Lin Y.C."/>
            <person name="Napier J."/>
            <person name="Ogata H."/>
            <person name="Sarno A.F."/>
            <person name="Shmutz J."/>
            <person name="Schroeder D."/>
            <person name="de Vargas C."/>
            <person name="Verret F."/>
            <person name="von Dassow P."/>
            <person name="Valentin K."/>
            <person name="Van de Peer Y."/>
            <person name="Wheeler G."/>
            <person name="Dacks J.B."/>
            <person name="Delwiche C.F."/>
            <person name="Dyhrman S.T."/>
            <person name="Glockner G."/>
            <person name="John U."/>
            <person name="Richards T."/>
            <person name="Worden A.Z."/>
            <person name="Zhang X."/>
            <person name="Grigoriev I.V."/>
            <person name="Allen A.E."/>
            <person name="Bidle K."/>
            <person name="Borodovsky M."/>
            <person name="Bowler C."/>
            <person name="Brownlee C."/>
            <person name="Cock J.M."/>
            <person name="Elias M."/>
            <person name="Gladyshev V.N."/>
            <person name="Groth M."/>
            <person name="Guda C."/>
            <person name="Hadaegh A."/>
            <person name="Iglesias-Rodriguez M.D."/>
            <person name="Jenkins J."/>
            <person name="Jones B.M."/>
            <person name="Lawson T."/>
            <person name="Leese F."/>
            <person name="Lindquist E."/>
            <person name="Lobanov A."/>
            <person name="Lomsadze A."/>
            <person name="Malik S.B."/>
            <person name="Marsh M.E."/>
            <person name="Mackinder L."/>
            <person name="Mock T."/>
            <person name="Mueller-Roeber B."/>
            <person name="Pagarete A."/>
            <person name="Parker M."/>
            <person name="Probert I."/>
            <person name="Quesneville H."/>
            <person name="Raines C."/>
            <person name="Rensing S.A."/>
            <person name="Riano-Pachon D.M."/>
            <person name="Richier S."/>
            <person name="Rokitta S."/>
            <person name="Shiraiwa Y."/>
            <person name="Soanes D.M."/>
            <person name="van der Giezen M."/>
            <person name="Wahlund T.M."/>
            <person name="Williams B."/>
            <person name="Wilson W."/>
            <person name="Wolfe G."/>
            <person name="Wurch L.L."/>
        </authorList>
    </citation>
    <scope>NUCLEOTIDE SEQUENCE</scope>
</reference>
<dbReference type="PIRSF" id="PIRSF002808">
    <property type="entry name" value="Hexose_phosphate_transp"/>
    <property type="match status" value="1"/>
</dbReference>
<dbReference type="GeneID" id="17253867"/>
<evidence type="ECO:0000256" key="8">
    <source>
        <dbReference type="SAM" id="Phobius"/>
    </source>
</evidence>
<evidence type="ECO:0000259" key="9">
    <source>
        <dbReference type="PROSITE" id="PS50850"/>
    </source>
</evidence>
<keyword evidence="5 8" id="KW-0812">Transmembrane</keyword>
<dbReference type="eggNOG" id="KOG2533">
    <property type="taxonomic scope" value="Eukaryota"/>
</dbReference>
<evidence type="ECO:0000256" key="6">
    <source>
        <dbReference type="ARBA" id="ARBA00022989"/>
    </source>
</evidence>
<dbReference type="Gene3D" id="1.20.1250.20">
    <property type="entry name" value="MFS general substrate transporter like domains"/>
    <property type="match status" value="2"/>
</dbReference>
<dbReference type="GO" id="GO:0016020">
    <property type="term" value="C:membrane"/>
    <property type="evidence" value="ECO:0007669"/>
    <property type="project" value="UniProtKB-SubCell"/>
</dbReference>
<proteinExistence type="inferred from homology"/>
<dbReference type="InterPro" id="IPR036259">
    <property type="entry name" value="MFS_trans_sf"/>
</dbReference>
<feature type="transmembrane region" description="Helical" evidence="8">
    <location>
        <begin position="76"/>
        <end position="94"/>
    </location>
</feature>
<keyword evidence="3" id="KW-0813">Transport</keyword>
<dbReference type="HOGENOM" id="CLU_001265_31_0_1"/>
<sequence>MADISARSWLLLSVTYLAYVCIYCARKPFAVAKTSIKDDLGVADGQLGLIDTVLLATYAVGQLSLAHAVRRFGRRWTLVLAFALSGAATAAFGLCSSAPAMMAAWGAAGLFAAPASPLFSTLVGEAVPDAVRGTVLGVWSSCENLGGAVANSIAASALGGGWRRVFFVSGPVVSVWAVALMFRPLGVPGVGGAAAAYALTKTSRYIMMFWLTVYLKEHILMSASNAGHVSSVLDVAGTVGAVLTGVATDRLFGGCALRVAMHSCCATGACFLALMLACLCDMPWATHVAAIASIGFFIAGPGGVLGRSDDKQLVAAVAGLVNGLASTGPVFGVLVAPQLKALAGWPGLFGALGAAMLAAAAVLRPAVAIEGASLAKLKRA</sequence>
<feature type="transmembrane region" description="Helical" evidence="8">
    <location>
        <begin position="348"/>
        <end position="369"/>
    </location>
</feature>
<comment type="subcellular location">
    <subcellularLocation>
        <location evidence="1">Membrane</location>
        <topology evidence="1">Multi-pass membrane protein</topology>
    </subcellularLocation>
</comment>
<dbReference type="Pfam" id="PF07690">
    <property type="entry name" value="MFS_1"/>
    <property type="match status" value="1"/>
</dbReference>
<dbReference type="PANTHER" id="PTHR43184:SF12">
    <property type="entry name" value="SUGAR PHOSPHATE EXCHANGER 3"/>
    <property type="match status" value="1"/>
</dbReference>
<dbReference type="GO" id="GO:0022857">
    <property type="term" value="F:transmembrane transporter activity"/>
    <property type="evidence" value="ECO:0007669"/>
    <property type="project" value="InterPro"/>
</dbReference>
<evidence type="ECO:0000256" key="4">
    <source>
        <dbReference type="ARBA" id="ARBA00022597"/>
    </source>
</evidence>
<feature type="transmembrane region" description="Helical" evidence="8">
    <location>
        <begin position="284"/>
        <end position="306"/>
    </location>
</feature>
<accession>A0A0D3I901</accession>
<dbReference type="KEGG" id="ehx:EMIHUDRAFT_218286"/>
<dbReference type="RefSeq" id="XP_005760165.1">
    <property type="nucleotide sequence ID" value="XM_005760108.1"/>
</dbReference>
<dbReference type="AlphaFoldDB" id="A0A0D3I901"/>
<dbReference type="InterPro" id="IPR000849">
    <property type="entry name" value="Sugar_P_transporter"/>
</dbReference>
<dbReference type="OMA" id="WRIQIFA"/>
<dbReference type="PANTHER" id="PTHR43184">
    <property type="entry name" value="MAJOR FACILITATOR SUPERFAMILY TRANSPORTER 16, ISOFORM B"/>
    <property type="match status" value="1"/>
</dbReference>
<evidence type="ECO:0000256" key="5">
    <source>
        <dbReference type="ARBA" id="ARBA00022692"/>
    </source>
</evidence>
<dbReference type="SUPFAM" id="SSF103473">
    <property type="entry name" value="MFS general substrate transporter"/>
    <property type="match status" value="1"/>
</dbReference>
<dbReference type="Proteomes" id="UP000013827">
    <property type="component" value="Unassembled WGS sequence"/>
</dbReference>
<dbReference type="PROSITE" id="PS50850">
    <property type="entry name" value="MFS"/>
    <property type="match status" value="1"/>
</dbReference>
<feature type="transmembrane region" description="Helical" evidence="8">
    <location>
        <begin position="313"/>
        <end position="336"/>
    </location>
</feature>
<evidence type="ECO:0000313" key="11">
    <source>
        <dbReference type="Proteomes" id="UP000013827"/>
    </source>
</evidence>
<evidence type="ECO:0000256" key="7">
    <source>
        <dbReference type="ARBA" id="ARBA00023136"/>
    </source>
</evidence>
<feature type="domain" description="Major facilitator superfamily (MFS) profile" evidence="9">
    <location>
        <begin position="1"/>
        <end position="380"/>
    </location>
</feature>
<dbReference type="InterPro" id="IPR011701">
    <property type="entry name" value="MFS"/>
</dbReference>
<dbReference type="EnsemblProtists" id="EOD07736">
    <property type="protein sequence ID" value="EOD07736"/>
    <property type="gene ID" value="EMIHUDRAFT_218286"/>
</dbReference>
<evidence type="ECO:0000313" key="10">
    <source>
        <dbReference type="EnsemblProtists" id="EOD07736"/>
    </source>
</evidence>
<evidence type="ECO:0000256" key="3">
    <source>
        <dbReference type="ARBA" id="ARBA00022448"/>
    </source>
</evidence>